<evidence type="ECO:0000256" key="9">
    <source>
        <dbReference type="ARBA" id="ARBA00034078"/>
    </source>
</evidence>
<dbReference type="CDD" id="cd03467">
    <property type="entry name" value="Rieske"/>
    <property type="match status" value="1"/>
</dbReference>
<evidence type="ECO:0000259" key="11">
    <source>
        <dbReference type="PROSITE" id="PS51296"/>
    </source>
</evidence>
<evidence type="ECO:0000313" key="12">
    <source>
        <dbReference type="EMBL" id="MFC4717605.1"/>
    </source>
</evidence>
<evidence type="ECO:0000256" key="6">
    <source>
        <dbReference type="ARBA" id="ARBA00023014"/>
    </source>
</evidence>
<keyword evidence="3" id="KW-0001">2Fe-2S</keyword>
<evidence type="ECO:0000256" key="3">
    <source>
        <dbReference type="ARBA" id="ARBA00022714"/>
    </source>
</evidence>
<dbReference type="SUPFAM" id="SSF50022">
    <property type="entry name" value="ISP domain"/>
    <property type="match status" value="1"/>
</dbReference>
<dbReference type="PROSITE" id="PS51296">
    <property type="entry name" value="RIESKE"/>
    <property type="match status" value="1"/>
</dbReference>
<dbReference type="PROSITE" id="PS51257">
    <property type="entry name" value="PROKAR_LIPOPROTEIN"/>
    <property type="match status" value="1"/>
</dbReference>
<evidence type="ECO:0000256" key="4">
    <source>
        <dbReference type="ARBA" id="ARBA00022723"/>
    </source>
</evidence>
<protein>
    <recommendedName>
        <fullName evidence="2">Cytochrome bc1 complex Rieske iron-sulfur subunit</fullName>
    </recommendedName>
    <alternativeName>
        <fullName evidence="8">Cytochrome bc1 reductase complex subunit QcrA</fullName>
    </alternativeName>
</protein>
<name>A0ABV9MS50_9MICC</name>
<comment type="function">
    <text evidence="1">Iron-sulfur subunit of the cytochrome bc1 complex, an essential component of the respiratory electron transport chain required for ATP synthesis. The bc1 complex catalyzes the oxidation of menaquinol and the reduction of cytochrome c in the respiratory chain. The bc1 complex operates through a Q-cycle mechanism that couples electron transfer to generation of the proton gradient that drives ATP synthesis.</text>
</comment>
<feature type="compositionally biased region" description="Low complexity" evidence="10">
    <location>
        <begin position="27"/>
        <end position="46"/>
    </location>
</feature>
<dbReference type="RefSeq" id="WP_096253846.1">
    <property type="nucleotide sequence ID" value="NZ_BAAAVQ010000038.1"/>
</dbReference>
<feature type="domain" description="Rieske" evidence="11">
    <location>
        <begin position="77"/>
        <end position="152"/>
    </location>
</feature>
<gene>
    <name evidence="12" type="ORF">ACFO7V_15860</name>
</gene>
<dbReference type="InterPro" id="IPR017941">
    <property type="entry name" value="Rieske_2Fe-2S"/>
</dbReference>
<reference evidence="13" key="1">
    <citation type="journal article" date="2019" name="Int. J. Syst. Evol. Microbiol.">
        <title>The Global Catalogue of Microorganisms (GCM) 10K type strain sequencing project: providing services to taxonomists for standard genome sequencing and annotation.</title>
        <authorList>
            <consortium name="The Broad Institute Genomics Platform"/>
            <consortium name="The Broad Institute Genome Sequencing Center for Infectious Disease"/>
            <person name="Wu L."/>
            <person name="Ma J."/>
        </authorList>
    </citation>
    <scope>NUCLEOTIDE SEQUENCE [LARGE SCALE GENOMIC DNA]</scope>
    <source>
        <strain evidence="13">CGMCC 1.12849</strain>
    </source>
</reference>
<dbReference type="Pfam" id="PF00355">
    <property type="entry name" value="Rieske"/>
    <property type="match status" value="1"/>
</dbReference>
<dbReference type="InterPro" id="IPR014349">
    <property type="entry name" value="Rieske_Fe-S_prot"/>
</dbReference>
<sequence length="158" mass="15976">MDSPSKPTRRTLLGAAGATGLGAALTACSPSSSPGSSEQASAAPSPDGDGQNVMPSDQLAELGKAEVTVRGPASGKDLGVLLYRPDASTVLAYSNICSHQGCAVGTETPEANFYCACHGSRYDYKDGSVLAGPAPKGLTRYAASIKGQDIVVYPPLDA</sequence>
<keyword evidence="5" id="KW-0408">Iron</keyword>
<evidence type="ECO:0000256" key="2">
    <source>
        <dbReference type="ARBA" id="ARBA00015816"/>
    </source>
</evidence>
<organism evidence="12 13">
    <name type="scientific">Glutamicibacter bergerei</name>
    <dbReference type="NCBI Taxonomy" id="256702"/>
    <lineage>
        <taxon>Bacteria</taxon>
        <taxon>Bacillati</taxon>
        <taxon>Actinomycetota</taxon>
        <taxon>Actinomycetes</taxon>
        <taxon>Micrococcales</taxon>
        <taxon>Micrococcaceae</taxon>
        <taxon>Glutamicibacter</taxon>
    </lineage>
</organism>
<proteinExistence type="predicted"/>
<keyword evidence="13" id="KW-1185">Reference proteome</keyword>
<dbReference type="PANTHER" id="PTHR10134">
    <property type="entry name" value="CYTOCHROME B-C1 COMPLEX SUBUNIT RIESKE, MITOCHONDRIAL"/>
    <property type="match status" value="1"/>
</dbReference>
<dbReference type="InterPro" id="IPR006311">
    <property type="entry name" value="TAT_signal"/>
</dbReference>
<keyword evidence="7" id="KW-1015">Disulfide bond</keyword>
<keyword evidence="6" id="KW-0411">Iron-sulfur</keyword>
<dbReference type="PRINTS" id="PR00162">
    <property type="entry name" value="RIESKE"/>
</dbReference>
<keyword evidence="4" id="KW-0479">Metal-binding</keyword>
<dbReference type="Proteomes" id="UP001595884">
    <property type="component" value="Unassembled WGS sequence"/>
</dbReference>
<dbReference type="EMBL" id="JBHSHE010000077">
    <property type="protein sequence ID" value="MFC4717605.1"/>
    <property type="molecule type" value="Genomic_DNA"/>
</dbReference>
<evidence type="ECO:0000256" key="7">
    <source>
        <dbReference type="ARBA" id="ARBA00023157"/>
    </source>
</evidence>
<comment type="caution">
    <text evidence="12">The sequence shown here is derived from an EMBL/GenBank/DDBJ whole genome shotgun (WGS) entry which is preliminary data.</text>
</comment>
<feature type="region of interest" description="Disordered" evidence="10">
    <location>
        <begin position="27"/>
        <end position="57"/>
    </location>
</feature>
<evidence type="ECO:0000313" key="13">
    <source>
        <dbReference type="Proteomes" id="UP001595884"/>
    </source>
</evidence>
<dbReference type="Gene3D" id="2.102.10.10">
    <property type="entry name" value="Rieske [2Fe-2S] iron-sulphur domain"/>
    <property type="match status" value="1"/>
</dbReference>
<accession>A0ABV9MS50</accession>
<evidence type="ECO:0000256" key="8">
    <source>
        <dbReference type="ARBA" id="ARBA00029586"/>
    </source>
</evidence>
<dbReference type="PROSITE" id="PS51318">
    <property type="entry name" value="TAT"/>
    <property type="match status" value="1"/>
</dbReference>
<evidence type="ECO:0000256" key="10">
    <source>
        <dbReference type="SAM" id="MobiDB-lite"/>
    </source>
</evidence>
<evidence type="ECO:0000256" key="1">
    <source>
        <dbReference type="ARBA" id="ARBA00002494"/>
    </source>
</evidence>
<evidence type="ECO:0000256" key="5">
    <source>
        <dbReference type="ARBA" id="ARBA00023004"/>
    </source>
</evidence>
<dbReference type="InterPro" id="IPR005805">
    <property type="entry name" value="Rieske_Fe-S_prot_C"/>
</dbReference>
<dbReference type="InterPro" id="IPR036922">
    <property type="entry name" value="Rieske_2Fe-2S_sf"/>
</dbReference>
<comment type="cofactor">
    <cofactor evidence="9">
        <name>[2Fe-2S] cluster</name>
        <dbReference type="ChEBI" id="CHEBI:190135"/>
    </cofactor>
</comment>